<dbReference type="PANTHER" id="PTHR36681:SF3">
    <property type="entry name" value="NUCLEAR GTPASE, GERMINAL CENTER-ASSOCIATED, TANDEM DUPLICATE 3"/>
    <property type="match status" value="1"/>
</dbReference>
<feature type="coiled-coil region" evidence="1">
    <location>
        <begin position="425"/>
        <end position="452"/>
    </location>
</feature>
<feature type="region of interest" description="Disordered" evidence="2">
    <location>
        <begin position="598"/>
        <end position="618"/>
    </location>
</feature>
<evidence type="ECO:0000256" key="2">
    <source>
        <dbReference type="SAM" id="MobiDB-lite"/>
    </source>
</evidence>
<dbReference type="AlphaFoldDB" id="A0A164SQW2"/>
<accession>A0A164SQW2</accession>
<dbReference type="Gene3D" id="3.40.50.300">
    <property type="entry name" value="P-loop containing nucleotide triphosphate hydrolases"/>
    <property type="match status" value="1"/>
</dbReference>
<dbReference type="Pfam" id="PF00350">
    <property type="entry name" value="Dynamin_N"/>
    <property type="match status" value="1"/>
</dbReference>
<dbReference type="SUPFAM" id="SSF52540">
    <property type="entry name" value="P-loop containing nucleoside triphosphate hydrolases"/>
    <property type="match status" value="1"/>
</dbReference>
<keyword evidence="1" id="KW-0175">Coiled coil</keyword>
<organism evidence="4 5">
    <name type="scientific">Sistotremastrum niveocremeum HHB9708</name>
    <dbReference type="NCBI Taxonomy" id="1314777"/>
    <lineage>
        <taxon>Eukaryota</taxon>
        <taxon>Fungi</taxon>
        <taxon>Dikarya</taxon>
        <taxon>Basidiomycota</taxon>
        <taxon>Agaricomycotina</taxon>
        <taxon>Agaricomycetes</taxon>
        <taxon>Sistotremastrales</taxon>
        <taxon>Sistotremastraceae</taxon>
        <taxon>Sertulicium</taxon>
        <taxon>Sertulicium niveocremeum</taxon>
    </lineage>
</organism>
<dbReference type="OrthoDB" id="3598281at2759"/>
<reference evidence="4 5" key="1">
    <citation type="journal article" date="2016" name="Mol. Biol. Evol.">
        <title>Comparative Genomics of Early-Diverging Mushroom-Forming Fungi Provides Insights into the Origins of Lignocellulose Decay Capabilities.</title>
        <authorList>
            <person name="Nagy L.G."/>
            <person name="Riley R."/>
            <person name="Tritt A."/>
            <person name="Adam C."/>
            <person name="Daum C."/>
            <person name="Floudas D."/>
            <person name="Sun H."/>
            <person name="Yadav J.S."/>
            <person name="Pangilinan J."/>
            <person name="Larsson K.H."/>
            <person name="Matsuura K."/>
            <person name="Barry K."/>
            <person name="Labutti K."/>
            <person name="Kuo R."/>
            <person name="Ohm R.A."/>
            <person name="Bhattacharya S.S."/>
            <person name="Shirouzu T."/>
            <person name="Yoshinaga Y."/>
            <person name="Martin F.M."/>
            <person name="Grigoriev I.V."/>
            <person name="Hibbett D.S."/>
        </authorList>
    </citation>
    <scope>NUCLEOTIDE SEQUENCE [LARGE SCALE GENOMIC DNA]</scope>
    <source>
        <strain evidence="4 5">HHB9708</strain>
    </source>
</reference>
<dbReference type="InterPro" id="IPR027417">
    <property type="entry name" value="P-loop_NTPase"/>
</dbReference>
<feature type="region of interest" description="Disordered" evidence="2">
    <location>
        <begin position="453"/>
        <end position="516"/>
    </location>
</feature>
<dbReference type="EMBL" id="KV419413">
    <property type="protein sequence ID" value="KZS91715.1"/>
    <property type="molecule type" value="Genomic_DNA"/>
</dbReference>
<protein>
    <recommendedName>
        <fullName evidence="3">Dynamin N-terminal domain-containing protein</fullName>
    </recommendedName>
</protein>
<dbReference type="Proteomes" id="UP000076722">
    <property type="component" value="Unassembled WGS sequence"/>
</dbReference>
<evidence type="ECO:0000313" key="4">
    <source>
        <dbReference type="EMBL" id="KZS91715.1"/>
    </source>
</evidence>
<feature type="domain" description="Dynamin N-terminal" evidence="3">
    <location>
        <begin position="69"/>
        <end position="324"/>
    </location>
</feature>
<gene>
    <name evidence="4" type="ORF">SISNIDRAFT_487030</name>
</gene>
<evidence type="ECO:0000259" key="3">
    <source>
        <dbReference type="Pfam" id="PF00350"/>
    </source>
</evidence>
<feature type="region of interest" description="Disordered" evidence="2">
    <location>
        <begin position="1"/>
        <end position="32"/>
    </location>
</feature>
<dbReference type="STRING" id="1314777.A0A164SQW2"/>
<feature type="compositionally biased region" description="Polar residues" evidence="2">
    <location>
        <begin position="21"/>
        <end position="30"/>
    </location>
</feature>
<dbReference type="PANTHER" id="PTHR36681">
    <property type="entry name" value="NUCLEAR GTPASE, GERMINAL CENTER-ASSOCIATED, TANDEM DUPLICATE 3"/>
    <property type="match status" value="1"/>
</dbReference>
<feature type="compositionally biased region" description="Basic and acidic residues" evidence="2">
    <location>
        <begin position="598"/>
        <end position="615"/>
    </location>
</feature>
<keyword evidence="5" id="KW-1185">Reference proteome</keyword>
<sequence length="749" mass="83565">MSLPVENPPVTCIEDVDQPKSPVTSHSTHPTPEEAASILELRGGANPGNMIWREHHNSICKQKLPEVIIAVFGVTGAGKSSLLNALFDDNIVPMSGVSACTSVPIEVSYHAKTTIEADVIFLSREDWREELEQLLRDVLSALRINKMGKVGNDDSFKKVGSSHCIGTGSSTYADQIRDVYPLISRDIEQLQRLSVDELIDSDQGILVYLRRMHCLKQGLELVALLGQTKRLSATTSQSFSRQISEYVESTTSQTRNILQAGDVLKPKPNLCPLIQRVKIRCQAPCLSTGAVVVDLPGVEDSNAARCAIANDYMRKCNLSWIVGPVTRIVDDARTNKLLGDALETQLTSKRSASDWFNMTHSSSGYRKSSLTLVATKTDEGLESNIAQTLSLNEDTGYNQLRESSERLESLKSDLLVQKVEIEAELRERKAVLEVAQKTRDALRERCQFVRERQRGVKRKGSNMDASAKNVTKRPRHASDAFESAVVPETPSESADSSCHEESDEESENEDSQDSNLIRSSLERQLERETLDCERLGGELGDVSGRLMKCLDEIPELDRQISSRLQKKRAYCLLKRSEYCAEVLRENFVEQLQQKTELVDEAAKEDGSESSARDQELQDPTTDLPVFACSALEYFRITGQVKENPICFTAINETGIPALQQWCKDLAVTTRAEAAHKIVTTLNTTLKSISSYLEDLDAVNEKDRKYLREMWESPLNKQRVKKPFGAWACSDTSSDISDCDQYGHINFRSC</sequence>
<feature type="compositionally biased region" description="Acidic residues" evidence="2">
    <location>
        <begin position="501"/>
        <end position="512"/>
    </location>
</feature>
<dbReference type="InterPro" id="IPR045063">
    <property type="entry name" value="Dynamin_N"/>
</dbReference>
<evidence type="ECO:0000313" key="5">
    <source>
        <dbReference type="Proteomes" id="UP000076722"/>
    </source>
</evidence>
<evidence type="ECO:0000256" key="1">
    <source>
        <dbReference type="SAM" id="Coils"/>
    </source>
</evidence>
<proteinExistence type="predicted"/>
<name>A0A164SQW2_9AGAM</name>